<evidence type="ECO:0000256" key="5">
    <source>
        <dbReference type="SAM" id="Phobius"/>
    </source>
</evidence>
<dbReference type="InterPro" id="IPR036259">
    <property type="entry name" value="MFS_trans_sf"/>
</dbReference>
<keyword evidence="2 5" id="KW-0812">Transmembrane</keyword>
<proteinExistence type="predicted"/>
<dbReference type="Pfam" id="PF07690">
    <property type="entry name" value="MFS_1"/>
    <property type="match status" value="1"/>
</dbReference>
<comment type="caution">
    <text evidence="7">The sequence shown here is derived from an EMBL/GenBank/DDBJ whole genome shotgun (WGS) entry which is preliminary data.</text>
</comment>
<dbReference type="EMBL" id="JADBEM010000001">
    <property type="protein sequence ID" value="MBE1607356.1"/>
    <property type="molecule type" value="Genomic_DNA"/>
</dbReference>
<dbReference type="PANTHER" id="PTHR42718">
    <property type="entry name" value="MAJOR FACILITATOR SUPERFAMILY MULTIDRUG TRANSPORTER MFSC"/>
    <property type="match status" value="1"/>
</dbReference>
<sequence length="108" mass="11234">MLSGIQLHFTGAHRVRALGFYAMALSGGAVFGQVLGGLLVAANLLGTTWRPIFLINVPLGAILLVAAMRVLPPDSARVRRGLDPAGVVVLSVAVLALVVPLVLGREED</sequence>
<evidence type="ECO:0000313" key="7">
    <source>
        <dbReference type="EMBL" id="MBE1607356.1"/>
    </source>
</evidence>
<feature type="transmembrane region" description="Helical" evidence="5">
    <location>
        <begin position="20"/>
        <end position="45"/>
    </location>
</feature>
<dbReference type="PANTHER" id="PTHR42718:SF39">
    <property type="entry name" value="ACTINORHODIN TRANSPORTER-RELATED"/>
    <property type="match status" value="1"/>
</dbReference>
<feature type="transmembrane region" description="Helical" evidence="5">
    <location>
        <begin position="84"/>
        <end position="103"/>
    </location>
</feature>
<dbReference type="PROSITE" id="PS50850">
    <property type="entry name" value="MFS"/>
    <property type="match status" value="1"/>
</dbReference>
<organism evidence="7 8">
    <name type="scientific">Actinopolymorpha pittospori</name>
    <dbReference type="NCBI Taxonomy" id="648752"/>
    <lineage>
        <taxon>Bacteria</taxon>
        <taxon>Bacillati</taxon>
        <taxon>Actinomycetota</taxon>
        <taxon>Actinomycetes</taxon>
        <taxon>Propionibacteriales</taxon>
        <taxon>Actinopolymorphaceae</taxon>
        <taxon>Actinopolymorpha</taxon>
    </lineage>
</organism>
<evidence type="ECO:0000256" key="3">
    <source>
        <dbReference type="ARBA" id="ARBA00022989"/>
    </source>
</evidence>
<feature type="transmembrane region" description="Helical" evidence="5">
    <location>
        <begin position="52"/>
        <end position="72"/>
    </location>
</feature>
<dbReference type="Proteomes" id="UP000638648">
    <property type="component" value="Unassembled WGS sequence"/>
</dbReference>
<evidence type="ECO:0000256" key="1">
    <source>
        <dbReference type="ARBA" id="ARBA00004651"/>
    </source>
</evidence>
<protein>
    <submittedName>
        <fullName evidence="7">MFS family permease</fullName>
    </submittedName>
</protein>
<dbReference type="InterPro" id="IPR020846">
    <property type="entry name" value="MFS_dom"/>
</dbReference>
<evidence type="ECO:0000313" key="8">
    <source>
        <dbReference type="Proteomes" id="UP000638648"/>
    </source>
</evidence>
<evidence type="ECO:0000256" key="4">
    <source>
        <dbReference type="ARBA" id="ARBA00023136"/>
    </source>
</evidence>
<dbReference type="InterPro" id="IPR011701">
    <property type="entry name" value="MFS"/>
</dbReference>
<accession>A0A927MUY5</accession>
<keyword evidence="4 5" id="KW-0472">Membrane</keyword>
<dbReference type="Gene3D" id="1.20.1720.10">
    <property type="entry name" value="Multidrug resistance protein D"/>
    <property type="match status" value="1"/>
</dbReference>
<gene>
    <name evidence="7" type="ORF">HEB94_004204</name>
</gene>
<dbReference type="GO" id="GO:0022857">
    <property type="term" value="F:transmembrane transporter activity"/>
    <property type="evidence" value="ECO:0007669"/>
    <property type="project" value="InterPro"/>
</dbReference>
<comment type="subcellular location">
    <subcellularLocation>
        <location evidence="1">Cell membrane</location>
        <topology evidence="1">Multi-pass membrane protein</topology>
    </subcellularLocation>
</comment>
<dbReference type="SUPFAM" id="SSF103473">
    <property type="entry name" value="MFS general substrate transporter"/>
    <property type="match status" value="1"/>
</dbReference>
<feature type="domain" description="Major facilitator superfamily (MFS) profile" evidence="6">
    <location>
        <begin position="1"/>
        <end position="108"/>
    </location>
</feature>
<keyword evidence="3 5" id="KW-1133">Transmembrane helix</keyword>
<dbReference type="GO" id="GO:0005886">
    <property type="term" value="C:plasma membrane"/>
    <property type="evidence" value="ECO:0007669"/>
    <property type="project" value="UniProtKB-SubCell"/>
</dbReference>
<dbReference type="AlphaFoldDB" id="A0A927MUY5"/>
<keyword evidence="8" id="KW-1185">Reference proteome</keyword>
<name>A0A927MUY5_9ACTN</name>
<evidence type="ECO:0000256" key="2">
    <source>
        <dbReference type="ARBA" id="ARBA00022692"/>
    </source>
</evidence>
<reference evidence="7" key="1">
    <citation type="submission" date="2020-10" db="EMBL/GenBank/DDBJ databases">
        <title>Sequencing the genomes of 1000 actinobacteria strains.</title>
        <authorList>
            <person name="Klenk H.-P."/>
        </authorList>
    </citation>
    <scope>NUCLEOTIDE SEQUENCE</scope>
    <source>
        <strain evidence="7">DSM 45354</strain>
    </source>
</reference>
<evidence type="ECO:0000259" key="6">
    <source>
        <dbReference type="PROSITE" id="PS50850"/>
    </source>
</evidence>